<keyword evidence="5" id="KW-0206">Cytoskeleton</keyword>
<reference evidence="7 8" key="1">
    <citation type="submission" date="2018-06" db="EMBL/GenBank/DDBJ databases">
        <title>Genome analysis of cellulolytic fungus Trichoderma lentiforme CFAM-422.</title>
        <authorList>
            <person name="Steindorff A.S."/>
            <person name="Formighieri E.F."/>
            <person name="Midorikawa G.E.O."/>
            <person name="Tamietti M.S."/>
            <person name="Ramos E.Z."/>
            <person name="Silva A.S."/>
            <person name="Bon E.P.S."/>
            <person name="Mendes T.D."/>
            <person name="Damaso M.C.T."/>
            <person name="Favaro L.C.L."/>
        </authorList>
    </citation>
    <scope>NUCLEOTIDE SEQUENCE [LARGE SCALE GENOMIC DNA]</scope>
    <source>
        <strain evidence="7 8">CFAM-422</strain>
    </source>
</reference>
<evidence type="ECO:0000256" key="3">
    <source>
        <dbReference type="ARBA" id="ARBA00022490"/>
    </source>
</evidence>
<dbReference type="Pfam" id="PF00235">
    <property type="entry name" value="Profilin"/>
    <property type="match status" value="1"/>
</dbReference>
<dbReference type="GO" id="GO:0005938">
    <property type="term" value="C:cell cortex"/>
    <property type="evidence" value="ECO:0007669"/>
    <property type="project" value="TreeGrafter"/>
</dbReference>
<dbReference type="Proteomes" id="UP000801864">
    <property type="component" value="Unassembled WGS sequence"/>
</dbReference>
<dbReference type="GO" id="GO:0005856">
    <property type="term" value="C:cytoskeleton"/>
    <property type="evidence" value="ECO:0007669"/>
    <property type="project" value="UniProtKB-SubCell"/>
</dbReference>
<evidence type="ECO:0000313" key="7">
    <source>
        <dbReference type="EMBL" id="KAF3072584.1"/>
    </source>
</evidence>
<dbReference type="EMBL" id="QLNT01000008">
    <property type="protein sequence ID" value="KAF3072584.1"/>
    <property type="molecule type" value="Genomic_DNA"/>
</dbReference>
<keyword evidence="4 6" id="KW-0009">Actin-binding</keyword>
<evidence type="ECO:0000256" key="2">
    <source>
        <dbReference type="ARBA" id="ARBA00010058"/>
    </source>
</evidence>
<protein>
    <recommendedName>
        <fullName evidence="6">Profilin</fullName>
    </recommendedName>
</protein>
<dbReference type="Gene3D" id="3.30.450.30">
    <property type="entry name" value="Dynein light chain 2a, cytoplasmic"/>
    <property type="match status" value="1"/>
</dbReference>
<evidence type="ECO:0000256" key="1">
    <source>
        <dbReference type="ARBA" id="ARBA00004245"/>
    </source>
</evidence>
<dbReference type="InterPro" id="IPR048278">
    <property type="entry name" value="PFN"/>
</dbReference>
<name>A0A9P5CEK1_9HYPO</name>
<evidence type="ECO:0000256" key="4">
    <source>
        <dbReference type="ARBA" id="ARBA00023203"/>
    </source>
</evidence>
<keyword evidence="8" id="KW-1185">Reference proteome</keyword>
<sequence>MSWQGAFPSSRASADSPIHRILTAGLCSLVQTGHIAKGAIISLAGDSAWASSPDLTIQPAEMKVIADIVAKNGAAIDKAYAEGLYIAGQRFVLTRVDEGDLYARAGREGVAVAASKQAIVVGIHGEAQVAGNATSVVAALADHLKKTGY</sequence>
<evidence type="ECO:0000313" key="8">
    <source>
        <dbReference type="Proteomes" id="UP000801864"/>
    </source>
</evidence>
<dbReference type="InterPro" id="IPR005455">
    <property type="entry name" value="PFN_euk"/>
</dbReference>
<gene>
    <name evidence="7" type="ORF">CFAM422_005339</name>
</gene>
<dbReference type="AlphaFoldDB" id="A0A9P5CEK1"/>
<dbReference type="PANTHER" id="PTHR11604:SF0">
    <property type="entry name" value="PROFILIN"/>
    <property type="match status" value="1"/>
</dbReference>
<evidence type="ECO:0000256" key="5">
    <source>
        <dbReference type="ARBA" id="ARBA00023212"/>
    </source>
</evidence>
<keyword evidence="3" id="KW-0963">Cytoplasm</keyword>
<dbReference type="InterPro" id="IPR036140">
    <property type="entry name" value="PFN_sf"/>
</dbReference>
<accession>A0A9P5CEK1</accession>
<comment type="similarity">
    <text evidence="2 6">Belongs to the profilin family.</text>
</comment>
<comment type="subcellular location">
    <subcellularLocation>
        <location evidence="1">Cytoplasm</location>
        <location evidence="1">Cytoskeleton</location>
    </subcellularLocation>
</comment>
<dbReference type="CDD" id="cd00148">
    <property type="entry name" value="PROF"/>
    <property type="match status" value="1"/>
</dbReference>
<evidence type="ECO:0000256" key="6">
    <source>
        <dbReference type="RuleBase" id="RU003909"/>
    </source>
</evidence>
<proteinExistence type="inferred from homology"/>
<comment type="caution">
    <text evidence="7">The sequence shown here is derived from an EMBL/GenBank/DDBJ whole genome shotgun (WGS) entry which is preliminary data.</text>
</comment>
<dbReference type="PANTHER" id="PTHR11604">
    <property type="entry name" value="PROFILIN"/>
    <property type="match status" value="1"/>
</dbReference>
<dbReference type="SUPFAM" id="SSF55770">
    <property type="entry name" value="Profilin (actin-binding protein)"/>
    <property type="match status" value="1"/>
</dbReference>
<organism evidence="7 8">
    <name type="scientific">Trichoderma lentiforme</name>
    <dbReference type="NCBI Taxonomy" id="1567552"/>
    <lineage>
        <taxon>Eukaryota</taxon>
        <taxon>Fungi</taxon>
        <taxon>Dikarya</taxon>
        <taxon>Ascomycota</taxon>
        <taxon>Pezizomycotina</taxon>
        <taxon>Sordariomycetes</taxon>
        <taxon>Hypocreomycetidae</taxon>
        <taxon>Hypocreales</taxon>
        <taxon>Hypocreaceae</taxon>
        <taxon>Trichoderma</taxon>
    </lineage>
</organism>
<dbReference type="SMART" id="SM00392">
    <property type="entry name" value="PROF"/>
    <property type="match status" value="1"/>
</dbReference>
<dbReference type="GO" id="GO:0003785">
    <property type="term" value="F:actin monomer binding"/>
    <property type="evidence" value="ECO:0007669"/>
    <property type="project" value="TreeGrafter"/>
</dbReference>